<gene>
    <name evidence="1" type="ORF">BEN30_09800</name>
</gene>
<dbReference type="EMBL" id="MCGG01000025">
    <property type="protein sequence ID" value="OEJ67064.1"/>
    <property type="molecule type" value="Genomic_DNA"/>
</dbReference>
<reference evidence="2" key="1">
    <citation type="submission" date="2016-07" db="EMBL/GenBank/DDBJ databases">
        <authorList>
            <person name="Florea S."/>
            <person name="Webb J.S."/>
            <person name="Jaromczyk J."/>
            <person name="Schardl C.L."/>
        </authorList>
    </citation>
    <scope>NUCLEOTIDE SEQUENCE [LARGE SCALE GENOMIC DNA]</scope>
    <source>
        <strain evidence="2">MV-1</strain>
    </source>
</reference>
<dbReference type="Proteomes" id="UP000095347">
    <property type="component" value="Unassembled WGS sequence"/>
</dbReference>
<evidence type="ECO:0000313" key="1">
    <source>
        <dbReference type="EMBL" id="OEJ67064.1"/>
    </source>
</evidence>
<organism evidence="1 2">
    <name type="scientific">Magnetovibrio blakemorei</name>
    <dbReference type="NCBI Taxonomy" id="28181"/>
    <lineage>
        <taxon>Bacteria</taxon>
        <taxon>Pseudomonadati</taxon>
        <taxon>Pseudomonadota</taxon>
        <taxon>Alphaproteobacteria</taxon>
        <taxon>Rhodospirillales</taxon>
        <taxon>Magnetovibrionaceae</taxon>
        <taxon>Magnetovibrio</taxon>
    </lineage>
</organism>
<keyword evidence="2" id="KW-1185">Reference proteome</keyword>
<sequence length="138" mass="15281">MDDACRIDSLLYGLDDSPIAENWDSIRGDIRDPIALIEVSLLTRLVLDLARMYDTEKSNGKFNDRMCLAGIFARLENVNNARLKSTLLSTEGQKESYGMALKNWKGRENTPCVRGMKAAIQAANSGKTNEIAGISKKL</sequence>
<name>A0A1E5Q8F7_9PROT</name>
<comment type="caution">
    <text evidence="1">The sequence shown here is derived from an EMBL/GenBank/DDBJ whole genome shotgun (WGS) entry which is preliminary data.</text>
</comment>
<accession>A0A1E5Q8F7</accession>
<proteinExistence type="predicted"/>
<evidence type="ECO:0000313" key="2">
    <source>
        <dbReference type="Proteomes" id="UP000095347"/>
    </source>
</evidence>
<dbReference type="STRING" id="28181.BEN30_09800"/>
<protein>
    <submittedName>
        <fullName evidence="1">Uncharacterized protein</fullName>
    </submittedName>
</protein>
<dbReference type="AlphaFoldDB" id="A0A1E5Q8F7"/>
<dbReference type="RefSeq" id="WP_069957894.1">
    <property type="nucleotide sequence ID" value="NZ_MCGG01000025.1"/>
</dbReference>